<dbReference type="PATRIC" id="fig|29488.15.peg.288"/>
<feature type="domain" description="HTH-like" evidence="1">
    <location>
        <begin position="7"/>
        <end position="76"/>
    </location>
</feature>
<dbReference type="AlphaFoldDB" id="A0A1B8YNC8"/>
<evidence type="ECO:0000313" key="3">
    <source>
        <dbReference type="Proteomes" id="UP000092665"/>
    </source>
</evidence>
<keyword evidence="3" id="KW-1185">Reference proteome</keyword>
<dbReference type="EMBL" id="LOIC01000009">
    <property type="protein sequence ID" value="OCA56527.1"/>
    <property type="molecule type" value="Genomic_DNA"/>
</dbReference>
<protein>
    <recommendedName>
        <fullName evidence="1">HTH-like domain-containing protein</fullName>
    </recommendedName>
</protein>
<accession>A0A1B8YNC8</accession>
<organism evidence="2 3">
    <name type="scientific">Photorhabdus namnaonensis</name>
    <dbReference type="NCBI Taxonomy" id="1851568"/>
    <lineage>
        <taxon>Bacteria</taxon>
        <taxon>Pseudomonadati</taxon>
        <taxon>Pseudomonadota</taxon>
        <taxon>Gammaproteobacteria</taxon>
        <taxon>Enterobacterales</taxon>
        <taxon>Morganellaceae</taxon>
        <taxon>Photorhabdus</taxon>
    </lineage>
</organism>
<dbReference type="Proteomes" id="UP000092665">
    <property type="component" value="Unassembled WGS sequence"/>
</dbReference>
<evidence type="ECO:0000259" key="1">
    <source>
        <dbReference type="Pfam" id="PF24718"/>
    </source>
</evidence>
<evidence type="ECO:0000313" key="2">
    <source>
        <dbReference type="EMBL" id="OCA56527.1"/>
    </source>
</evidence>
<dbReference type="Pfam" id="PF24718">
    <property type="entry name" value="HTH_73"/>
    <property type="match status" value="1"/>
</dbReference>
<reference evidence="3" key="1">
    <citation type="submission" date="2015-11" db="EMBL/GenBank/DDBJ databases">
        <authorList>
            <person name="Tobias N.J."/>
            <person name="Mishra B."/>
            <person name="Gupta D.K."/>
            <person name="Thines M."/>
            <person name="Stinear T.P."/>
            <person name="Bode H.B."/>
        </authorList>
    </citation>
    <scope>NUCLEOTIDE SEQUENCE [LARGE SCALE GENOMIC DNA]</scope>
    <source>
        <strain evidence="3">PB45.5</strain>
    </source>
</reference>
<proteinExistence type="predicted"/>
<sequence length="84" mass="9623">MVKVMINEQDIYERIKQVLANAPRNQYTAELHLQMIKYADELKNITAKDFCEGVGLSLSFGTEFSKMRNLTQRLKTAGLNTDLL</sequence>
<name>A0A1B8YNC8_9GAMM</name>
<gene>
    <name evidence="2" type="ORF">Phpb_00258</name>
</gene>
<dbReference type="InterPro" id="IPR056975">
    <property type="entry name" value="HTH_73"/>
</dbReference>
<comment type="caution">
    <text evidence="2">The sequence shown here is derived from an EMBL/GenBank/DDBJ whole genome shotgun (WGS) entry which is preliminary data.</text>
</comment>